<dbReference type="GO" id="GO:0009055">
    <property type="term" value="F:electron transfer activity"/>
    <property type="evidence" value="ECO:0007669"/>
    <property type="project" value="InterPro"/>
</dbReference>
<dbReference type="Proteomes" id="UP001156140">
    <property type="component" value="Unassembled WGS sequence"/>
</dbReference>
<evidence type="ECO:0000256" key="4">
    <source>
        <dbReference type="PROSITE-ProRule" id="PRU00433"/>
    </source>
</evidence>
<dbReference type="Gene3D" id="1.10.760.10">
    <property type="entry name" value="Cytochrome c-like domain"/>
    <property type="match status" value="1"/>
</dbReference>
<name>A0AA41UB09_9HYPH</name>
<keyword evidence="1 4" id="KW-0349">Heme</keyword>
<evidence type="ECO:0000259" key="6">
    <source>
        <dbReference type="PROSITE" id="PS51007"/>
    </source>
</evidence>
<comment type="caution">
    <text evidence="7">The sequence shown here is derived from an EMBL/GenBank/DDBJ whole genome shotgun (WGS) entry which is preliminary data.</text>
</comment>
<dbReference type="EMBL" id="JALAZD010000001">
    <property type="protein sequence ID" value="MCI0126988.1"/>
    <property type="molecule type" value="Genomic_DNA"/>
</dbReference>
<keyword evidence="5" id="KW-0732">Signal</keyword>
<dbReference type="SUPFAM" id="SSF46626">
    <property type="entry name" value="Cytochrome c"/>
    <property type="match status" value="1"/>
</dbReference>
<protein>
    <submittedName>
        <fullName evidence="7">Cytochrome c</fullName>
    </submittedName>
</protein>
<dbReference type="PROSITE" id="PS51007">
    <property type="entry name" value="CYTC"/>
    <property type="match status" value="1"/>
</dbReference>
<feature type="chain" id="PRO_5041315247" evidence="5">
    <location>
        <begin position="28"/>
        <end position="206"/>
    </location>
</feature>
<evidence type="ECO:0000256" key="5">
    <source>
        <dbReference type="SAM" id="SignalP"/>
    </source>
</evidence>
<feature type="signal peptide" evidence="5">
    <location>
        <begin position="1"/>
        <end position="27"/>
    </location>
</feature>
<accession>A0AA41UB09</accession>
<dbReference type="Pfam" id="PF13442">
    <property type="entry name" value="Cytochrome_CBB3"/>
    <property type="match status" value="1"/>
</dbReference>
<keyword evidence="2 4" id="KW-0479">Metal-binding</keyword>
<dbReference type="GO" id="GO:0020037">
    <property type="term" value="F:heme binding"/>
    <property type="evidence" value="ECO:0007669"/>
    <property type="project" value="InterPro"/>
</dbReference>
<keyword evidence="8" id="KW-1185">Reference proteome</keyword>
<dbReference type="InterPro" id="IPR036909">
    <property type="entry name" value="Cyt_c-like_dom_sf"/>
</dbReference>
<gene>
    <name evidence="7" type="ORF">ML536_09125</name>
</gene>
<evidence type="ECO:0000313" key="8">
    <source>
        <dbReference type="Proteomes" id="UP001156140"/>
    </source>
</evidence>
<dbReference type="AlphaFoldDB" id="A0AA41UB09"/>
<evidence type="ECO:0000313" key="7">
    <source>
        <dbReference type="EMBL" id="MCI0126988.1"/>
    </source>
</evidence>
<feature type="domain" description="Cytochrome c" evidence="6">
    <location>
        <begin position="33"/>
        <end position="109"/>
    </location>
</feature>
<keyword evidence="3 4" id="KW-0408">Iron</keyword>
<dbReference type="InterPro" id="IPR009056">
    <property type="entry name" value="Cyt_c-like_dom"/>
</dbReference>
<sequence>MPFKSLRFAASAAILALSVVGGSSSMAAGFTAEQAAAGQTAYNSNCAQCHGRQLEGPEAPGLAGSDVMQNWNTAGGIYDFISVAMPPSAPGQLGEETYLNIVAYIMQFNGAAPGDAALTPDTMAAVSLSAETAAGAASMAAAALDAGGAPAATATPVATSVPQAFTWGKQLPGGLAPEQMAPAAAPAAPGVPQAFTWGKQLPSVAN</sequence>
<evidence type="ECO:0000256" key="3">
    <source>
        <dbReference type="ARBA" id="ARBA00023004"/>
    </source>
</evidence>
<evidence type="ECO:0000256" key="1">
    <source>
        <dbReference type="ARBA" id="ARBA00022617"/>
    </source>
</evidence>
<dbReference type="RefSeq" id="WP_182397293.1">
    <property type="nucleotide sequence ID" value="NZ_CP068983.1"/>
</dbReference>
<proteinExistence type="predicted"/>
<evidence type="ECO:0000256" key="2">
    <source>
        <dbReference type="ARBA" id="ARBA00022723"/>
    </source>
</evidence>
<organism evidence="7 8">
    <name type="scientific">Paradevosia shaoguanensis</name>
    <dbReference type="NCBI Taxonomy" id="1335043"/>
    <lineage>
        <taxon>Bacteria</taxon>
        <taxon>Pseudomonadati</taxon>
        <taxon>Pseudomonadota</taxon>
        <taxon>Alphaproteobacteria</taxon>
        <taxon>Hyphomicrobiales</taxon>
        <taxon>Devosiaceae</taxon>
        <taxon>Paradevosia</taxon>
    </lineage>
</organism>
<dbReference type="GO" id="GO:0046872">
    <property type="term" value="F:metal ion binding"/>
    <property type="evidence" value="ECO:0007669"/>
    <property type="project" value="UniProtKB-KW"/>
</dbReference>
<reference evidence="7" key="1">
    <citation type="submission" date="2022-03" db="EMBL/GenBank/DDBJ databases">
        <title>The complete genome sequence of a Methyloterrigena soli.</title>
        <authorList>
            <person name="Zi Z."/>
        </authorList>
    </citation>
    <scope>NUCLEOTIDE SEQUENCE</scope>
    <source>
        <strain evidence="7">M48</strain>
    </source>
</reference>